<dbReference type="SUPFAM" id="SSF55729">
    <property type="entry name" value="Acyl-CoA N-acyltransferases (Nat)"/>
    <property type="match status" value="1"/>
</dbReference>
<dbReference type="CDD" id="cd04301">
    <property type="entry name" value="NAT_SF"/>
    <property type="match status" value="1"/>
</dbReference>
<name>A0A3G3K5K1_9BACL</name>
<dbReference type="InterPro" id="IPR000182">
    <property type="entry name" value="GNAT_dom"/>
</dbReference>
<evidence type="ECO:0000256" key="2">
    <source>
        <dbReference type="ARBA" id="ARBA00023315"/>
    </source>
</evidence>
<dbReference type="KEGG" id="coh:EAV92_22380"/>
<dbReference type="PROSITE" id="PS51186">
    <property type="entry name" value="GNAT"/>
    <property type="match status" value="1"/>
</dbReference>
<feature type="domain" description="N-acetyltransferase" evidence="3">
    <location>
        <begin position="1"/>
        <end position="166"/>
    </location>
</feature>
<dbReference type="InterPro" id="IPR050680">
    <property type="entry name" value="YpeA/RimI_acetyltransf"/>
</dbReference>
<proteinExistence type="predicted"/>
<dbReference type="Gene3D" id="3.40.630.30">
    <property type="match status" value="1"/>
</dbReference>
<dbReference type="PANTHER" id="PTHR43420:SF47">
    <property type="entry name" value="N-ACETYLTRANSFERASE DOMAIN-CONTAINING PROTEIN"/>
    <property type="match status" value="1"/>
</dbReference>
<evidence type="ECO:0000313" key="4">
    <source>
        <dbReference type="EMBL" id="AYQ75059.1"/>
    </source>
</evidence>
<dbReference type="PANTHER" id="PTHR43420">
    <property type="entry name" value="ACETYLTRANSFERASE"/>
    <property type="match status" value="1"/>
</dbReference>
<dbReference type="Proteomes" id="UP000269097">
    <property type="component" value="Chromosome"/>
</dbReference>
<protein>
    <submittedName>
        <fullName evidence="4">GNAT family N-acetyltransferase</fullName>
    </submittedName>
</protein>
<dbReference type="InterPro" id="IPR016181">
    <property type="entry name" value="Acyl_CoA_acyltransferase"/>
</dbReference>
<keyword evidence="2" id="KW-0012">Acyltransferase</keyword>
<dbReference type="Pfam" id="PF00583">
    <property type="entry name" value="Acetyltransf_1"/>
    <property type="match status" value="1"/>
</dbReference>
<sequence length="170" mass="18846">MEIIPLTKEHRKSLIALYRVVTAELRRSGIDQWDWIYPNRFTISGDIRKGIVYGIVEQGRVSGAIVIDRASPASGSGASPGAVPSWSINRLAVLPDMQGRGIGGRLLRFGEDFIRGAGGTLIRLEVYSGNPHAFGMYQRAGYGQVGESRYPFRKLPYFVYEKALLEDLAQ</sequence>
<evidence type="ECO:0000256" key="1">
    <source>
        <dbReference type="ARBA" id="ARBA00022679"/>
    </source>
</evidence>
<reference evidence="4 5" key="1">
    <citation type="submission" date="2018-10" db="EMBL/GenBank/DDBJ databases">
        <title>Genome Sequence of Cohnella sp.</title>
        <authorList>
            <person name="Srinivasan S."/>
            <person name="Kim M.K."/>
        </authorList>
    </citation>
    <scope>NUCLEOTIDE SEQUENCE [LARGE SCALE GENOMIC DNA]</scope>
    <source>
        <strain evidence="4 5">18JY8-7</strain>
    </source>
</reference>
<accession>A0A3G3K5K1</accession>
<evidence type="ECO:0000259" key="3">
    <source>
        <dbReference type="PROSITE" id="PS51186"/>
    </source>
</evidence>
<gene>
    <name evidence="4" type="ORF">EAV92_22380</name>
</gene>
<evidence type="ECO:0000313" key="5">
    <source>
        <dbReference type="Proteomes" id="UP000269097"/>
    </source>
</evidence>
<dbReference type="RefSeq" id="WP_123043139.1">
    <property type="nucleotide sequence ID" value="NZ_CP033433.1"/>
</dbReference>
<keyword evidence="5" id="KW-1185">Reference proteome</keyword>
<dbReference type="AlphaFoldDB" id="A0A3G3K5K1"/>
<dbReference type="EMBL" id="CP033433">
    <property type="protein sequence ID" value="AYQ75059.1"/>
    <property type="molecule type" value="Genomic_DNA"/>
</dbReference>
<dbReference type="GO" id="GO:0016747">
    <property type="term" value="F:acyltransferase activity, transferring groups other than amino-acyl groups"/>
    <property type="evidence" value="ECO:0007669"/>
    <property type="project" value="InterPro"/>
</dbReference>
<organism evidence="4 5">
    <name type="scientific">Cohnella candidum</name>
    <dbReference type="NCBI Taxonomy" id="2674991"/>
    <lineage>
        <taxon>Bacteria</taxon>
        <taxon>Bacillati</taxon>
        <taxon>Bacillota</taxon>
        <taxon>Bacilli</taxon>
        <taxon>Bacillales</taxon>
        <taxon>Paenibacillaceae</taxon>
        <taxon>Cohnella</taxon>
    </lineage>
</organism>
<keyword evidence="1 4" id="KW-0808">Transferase</keyword>